<protein>
    <recommendedName>
        <fullName evidence="3">ATP-binding protein</fullName>
    </recommendedName>
</protein>
<proteinExistence type="predicted"/>
<organism evidence="1 2">
    <name type="scientific">Kitasatospora kazusensis</name>
    <dbReference type="NCBI Taxonomy" id="407974"/>
    <lineage>
        <taxon>Bacteria</taxon>
        <taxon>Bacillati</taxon>
        <taxon>Actinomycetota</taxon>
        <taxon>Actinomycetes</taxon>
        <taxon>Kitasatosporales</taxon>
        <taxon>Streptomycetaceae</taxon>
        <taxon>Kitasatospora</taxon>
    </lineage>
</organism>
<dbReference type="RefSeq" id="WP_344468546.1">
    <property type="nucleotide sequence ID" value="NZ_BAAANT010000042.1"/>
</dbReference>
<sequence>MAPGAIPSVAQVFVVGRLPTVTYNPREKWGLEGQLAEYLEDRGTLLSVSGPTKTGKTTLLQNVTDDAIWLSGGAISSRQEFWNTVAEELGGNPGSLNSARKELLTAGKCLIVDDFHYIDQDVQLEIVRSLKDLVFRGQAVIFASVPHRAYDAVRVEKEMTGRVTHLGIQPWDYDDLISIPQRGFKALNLTDDDGALAHRLAKESFSSPHLMQQFCKQLCKVNNVTKRAVRPTPVQSPGSWQDFFRQSAADTSKAAFDLLAQGPRRRTDRIQRELQDGRTVDIYGAVLEAIAHTGPALSIGYDQLRISLRGVLKSDVPQRHEVTRVLDQMTKIAKDEIEGEPVVDYDEGLSTLHVSDPYFAYYLRWGHADREVVG</sequence>
<dbReference type="SUPFAM" id="SSF52540">
    <property type="entry name" value="P-loop containing nucleoside triphosphate hydrolases"/>
    <property type="match status" value="1"/>
</dbReference>
<dbReference type="Proteomes" id="UP001422759">
    <property type="component" value="Unassembled WGS sequence"/>
</dbReference>
<dbReference type="Gene3D" id="3.40.50.300">
    <property type="entry name" value="P-loop containing nucleotide triphosphate hydrolases"/>
    <property type="match status" value="1"/>
</dbReference>
<dbReference type="InterPro" id="IPR027417">
    <property type="entry name" value="P-loop_NTPase"/>
</dbReference>
<evidence type="ECO:0000313" key="1">
    <source>
        <dbReference type="EMBL" id="GAA2154593.1"/>
    </source>
</evidence>
<comment type="caution">
    <text evidence="1">The sequence shown here is derived from an EMBL/GenBank/DDBJ whole genome shotgun (WGS) entry which is preliminary data.</text>
</comment>
<reference evidence="2" key="1">
    <citation type="journal article" date="2019" name="Int. J. Syst. Evol. Microbiol.">
        <title>The Global Catalogue of Microorganisms (GCM) 10K type strain sequencing project: providing services to taxonomists for standard genome sequencing and annotation.</title>
        <authorList>
            <consortium name="The Broad Institute Genomics Platform"/>
            <consortium name="The Broad Institute Genome Sequencing Center for Infectious Disease"/>
            <person name="Wu L."/>
            <person name="Ma J."/>
        </authorList>
    </citation>
    <scope>NUCLEOTIDE SEQUENCE [LARGE SCALE GENOMIC DNA]</scope>
    <source>
        <strain evidence="2">JCM 14560</strain>
    </source>
</reference>
<gene>
    <name evidence="1" type="ORF">GCM10009760_53650</name>
</gene>
<keyword evidence="2" id="KW-1185">Reference proteome</keyword>
<accession>A0ABP5M0T6</accession>
<dbReference type="EMBL" id="BAAANT010000042">
    <property type="protein sequence ID" value="GAA2154593.1"/>
    <property type="molecule type" value="Genomic_DNA"/>
</dbReference>
<name>A0ABP5M0T6_9ACTN</name>
<evidence type="ECO:0000313" key="2">
    <source>
        <dbReference type="Proteomes" id="UP001422759"/>
    </source>
</evidence>
<evidence type="ECO:0008006" key="3">
    <source>
        <dbReference type="Google" id="ProtNLM"/>
    </source>
</evidence>